<dbReference type="Gene3D" id="3.40.630.30">
    <property type="match status" value="1"/>
</dbReference>
<protein>
    <submittedName>
        <fullName evidence="5">GNAT family N-acetyltransferase</fullName>
        <ecNumber evidence="5">2.3.-.-</ecNumber>
    </submittedName>
</protein>
<name>A0ABW2CQU6_9ACTN</name>
<evidence type="ECO:0000313" key="5">
    <source>
        <dbReference type="EMBL" id="MFC6883331.1"/>
    </source>
</evidence>
<feature type="domain" description="N-acetyltransferase" evidence="4">
    <location>
        <begin position="12"/>
        <end position="174"/>
    </location>
</feature>
<comment type="caution">
    <text evidence="5">The sequence shown here is derived from an EMBL/GenBank/DDBJ whole genome shotgun (WGS) entry which is preliminary data.</text>
</comment>
<sequence>MSGHTGHRPPRVLLRRVAAEDGTEFTARARASLELHRPWISCPTTPGRFAAYVAGFDGVTAVGYVVCLRESGAIAGFVNVRQIHRESYRRGVLGYGAFAPYAGRGLMAEGLALAVRRGFGELGLHRLEADVEPGNAASLNLLKRLGFRREGFAAELIEIDGVWRDAERWAITTGMIGSSLPTFSDLDYE</sequence>
<keyword evidence="6" id="KW-1185">Reference proteome</keyword>
<dbReference type="InterPro" id="IPR016181">
    <property type="entry name" value="Acyl_CoA_acyltransferase"/>
</dbReference>
<dbReference type="EC" id="2.3.-.-" evidence="5"/>
<evidence type="ECO:0000256" key="1">
    <source>
        <dbReference type="ARBA" id="ARBA00022679"/>
    </source>
</evidence>
<evidence type="ECO:0000313" key="6">
    <source>
        <dbReference type="Proteomes" id="UP001596380"/>
    </source>
</evidence>
<evidence type="ECO:0000259" key="4">
    <source>
        <dbReference type="PROSITE" id="PS51186"/>
    </source>
</evidence>
<dbReference type="Proteomes" id="UP001596380">
    <property type="component" value="Unassembled WGS sequence"/>
</dbReference>
<keyword evidence="1 5" id="KW-0808">Transferase</keyword>
<evidence type="ECO:0000256" key="3">
    <source>
        <dbReference type="ARBA" id="ARBA00038502"/>
    </source>
</evidence>
<comment type="similarity">
    <text evidence="3">Belongs to the acetyltransferase family. RimJ subfamily.</text>
</comment>
<keyword evidence="2 5" id="KW-0012">Acyltransferase</keyword>
<dbReference type="InterPro" id="IPR051531">
    <property type="entry name" value="N-acetyltransferase"/>
</dbReference>
<dbReference type="PANTHER" id="PTHR43792:SF8">
    <property type="entry name" value="[RIBOSOMAL PROTEIN US5]-ALANINE N-ACETYLTRANSFERASE"/>
    <property type="match status" value="1"/>
</dbReference>
<accession>A0ABW2CQU6</accession>
<organism evidence="5 6">
    <name type="scientific">Actinomadura yumaensis</name>
    <dbReference type="NCBI Taxonomy" id="111807"/>
    <lineage>
        <taxon>Bacteria</taxon>
        <taxon>Bacillati</taxon>
        <taxon>Actinomycetota</taxon>
        <taxon>Actinomycetes</taxon>
        <taxon>Streptosporangiales</taxon>
        <taxon>Thermomonosporaceae</taxon>
        <taxon>Actinomadura</taxon>
    </lineage>
</organism>
<proteinExistence type="inferred from homology"/>
<dbReference type="Pfam" id="PF13302">
    <property type="entry name" value="Acetyltransf_3"/>
    <property type="match status" value="1"/>
</dbReference>
<dbReference type="GO" id="GO:0016746">
    <property type="term" value="F:acyltransferase activity"/>
    <property type="evidence" value="ECO:0007669"/>
    <property type="project" value="UniProtKB-KW"/>
</dbReference>
<gene>
    <name evidence="5" type="ORF">ACFQKB_26480</name>
</gene>
<dbReference type="PANTHER" id="PTHR43792">
    <property type="entry name" value="GNAT FAMILY, PUTATIVE (AFU_ORTHOLOGUE AFUA_3G00765)-RELATED-RELATED"/>
    <property type="match status" value="1"/>
</dbReference>
<evidence type="ECO:0000256" key="2">
    <source>
        <dbReference type="ARBA" id="ARBA00023315"/>
    </source>
</evidence>
<dbReference type="SUPFAM" id="SSF55729">
    <property type="entry name" value="Acyl-CoA N-acyltransferases (Nat)"/>
    <property type="match status" value="1"/>
</dbReference>
<reference evidence="6" key="1">
    <citation type="journal article" date="2019" name="Int. J. Syst. Evol. Microbiol.">
        <title>The Global Catalogue of Microorganisms (GCM) 10K type strain sequencing project: providing services to taxonomists for standard genome sequencing and annotation.</title>
        <authorList>
            <consortium name="The Broad Institute Genomics Platform"/>
            <consortium name="The Broad Institute Genome Sequencing Center for Infectious Disease"/>
            <person name="Wu L."/>
            <person name="Ma J."/>
        </authorList>
    </citation>
    <scope>NUCLEOTIDE SEQUENCE [LARGE SCALE GENOMIC DNA]</scope>
    <source>
        <strain evidence="6">JCM 3369</strain>
    </source>
</reference>
<dbReference type="RefSeq" id="WP_378063616.1">
    <property type="nucleotide sequence ID" value="NZ_JBHSXS010000018.1"/>
</dbReference>
<dbReference type="InterPro" id="IPR000182">
    <property type="entry name" value="GNAT_dom"/>
</dbReference>
<dbReference type="PROSITE" id="PS51186">
    <property type="entry name" value="GNAT"/>
    <property type="match status" value="1"/>
</dbReference>
<dbReference type="EMBL" id="JBHSXS010000018">
    <property type="protein sequence ID" value="MFC6883331.1"/>
    <property type="molecule type" value="Genomic_DNA"/>
</dbReference>